<dbReference type="PANTHER" id="PTHR43649:SF27">
    <property type="entry name" value="EXTRACELLULAR SOLUTE-BINDING PROTEIN FAMILY 1"/>
    <property type="match status" value="1"/>
</dbReference>
<dbReference type="EMBL" id="CP051151">
    <property type="protein sequence ID" value="QLY39535.1"/>
    <property type="molecule type" value="Genomic_DNA"/>
</dbReference>
<dbReference type="Gene3D" id="2.60.120.260">
    <property type="entry name" value="Galactose-binding domain-like"/>
    <property type="match status" value="1"/>
</dbReference>
<keyword evidence="1" id="KW-0472">Membrane</keyword>
<organism evidence="2 3">
    <name type="scientific">Hujiaoplasma nucleasis</name>
    <dbReference type="NCBI Taxonomy" id="2725268"/>
    <lineage>
        <taxon>Bacteria</taxon>
        <taxon>Bacillati</taxon>
        <taxon>Mycoplasmatota</taxon>
        <taxon>Mollicutes</taxon>
        <taxon>Candidatus Izemoplasmatales</taxon>
        <taxon>Hujiaoplasmataceae</taxon>
        <taxon>Hujiaoplasma</taxon>
    </lineage>
</organism>
<keyword evidence="3" id="KW-1185">Reference proteome</keyword>
<dbReference type="InterPro" id="IPR006059">
    <property type="entry name" value="SBP"/>
</dbReference>
<name>A0A7L6N3A1_9MOLU</name>
<evidence type="ECO:0000256" key="1">
    <source>
        <dbReference type="SAM" id="Phobius"/>
    </source>
</evidence>
<dbReference type="Gene3D" id="3.40.190.10">
    <property type="entry name" value="Periplasmic binding protein-like II"/>
    <property type="match status" value="1"/>
</dbReference>
<sequence length="994" mass="114027">MKIIKKLNKPIYYVLFTVIIIILIFAISNANRFKDATFNMSYISSSSAFDGHYSHVKETWSDNDVVDFYQEVGVFDMNGNVVDGSGFGDDVDLIYMNEVDNLTTINLDITSSGIYQFAINQKDISSSILANAIGIKINGEYPYEEARIIELTTIWSLSSSDFTRDRYGNEILPNSFKYDDFHVHNLYDSTALNSRPLQFYLEAGNNTIEIIHESGEFLLKSFVIESIEQIPSYEDYLLLHEDKEMGSDGVVTIGAESFTSKTNPSTRLTSINDPSATSYDSQYRMLNAIEGYSFRSGNDTLTYHFEVEEAGFYYINIKYRQNFLMQMPVFREISVNGSVPFQELTMVDFQYTNDYENKVLGDDEPYKIYLKKGDNKLSLRVVLDPYRNAYEHIVTIMDEITALSLEIKKLTGNTVDNYRNWDLETYIPDITDKLDRWIDTLDMIYTGLNTYSIYDEPGELTNISLAKNQLLKLREDVNDIPNKMLMLADGDASTSQLLGTVAQILLENGLDLEQFNVTNDIEDIPRPNANFFVRFFESVKRFFLSFKSSDYAVEEVGDDTIEIWVNYPRQYIEIMQQMIDSGFTDTYGINVKLSLMPDENKLILANAANRPPDIALGVNHWIPYEFAIRNASLDLRQFDGYEEVVSKFSPGVMIPYVFEDGVFGLPQTQNFWVTFYREDILSELGSFSDGDDIVIPETWDEVIEVLPELQRYGMNFFEPIAQYGGFKPFVATIPFIYQFGGSLYSEDGMSTLINSEENLRGMRMMTDLFTIYDLPIQVPNFYNHFRAGTLPIGIGDLATYLQLTIAAPEIAGKWNIAPHPGVYNEEAGEIERWAASGAQSIMILADTELPQESWSFIEWWMSTDVQVLFAQRLQTTYGTEFLWNTANLEAFAQTSLPSEHLEVILEQWEYAMEASRIPGTYMVEREISNAWNTIIFDDTNPRIAMDEAVKTANREILYRMEEFDYVVNGQVVKPYIVPTIYNIELWLKEGNYDE</sequence>
<dbReference type="Proteomes" id="UP000512167">
    <property type="component" value="Chromosome"/>
</dbReference>
<dbReference type="KEGG" id="tbk:HF295_01125"/>
<evidence type="ECO:0000313" key="2">
    <source>
        <dbReference type="EMBL" id="QLY39535.1"/>
    </source>
</evidence>
<dbReference type="AlphaFoldDB" id="A0A7L6N3A1"/>
<dbReference type="PANTHER" id="PTHR43649">
    <property type="entry name" value="ARABINOSE-BINDING PROTEIN-RELATED"/>
    <property type="match status" value="1"/>
</dbReference>
<dbReference type="Pfam" id="PF01547">
    <property type="entry name" value="SBP_bac_1"/>
    <property type="match status" value="1"/>
</dbReference>
<keyword evidence="1" id="KW-0812">Transmembrane</keyword>
<feature type="transmembrane region" description="Helical" evidence="1">
    <location>
        <begin position="12"/>
        <end position="30"/>
    </location>
</feature>
<dbReference type="RefSeq" id="WP_312032008.1">
    <property type="nucleotide sequence ID" value="NZ_CP051151.1"/>
</dbReference>
<accession>A0A7L6N3A1</accession>
<protein>
    <submittedName>
        <fullName evidence="2">Extracellular solute-binding protein</fullName>
    </submittedName>
</protein>
<evidence type="ECO:0000313" key="3">
    <source>
        <dbReference type="Proteomes" id="UP000512167"/>
    </source>
</evidence>
<proteinExistence type="predicted"/>
<dbReference type="SUPFAM" id="SSF53850">
    <property type="entry name" value="Periplasmic binding protein-like II"/>
    <property type="match status" value="1"/>
</dbReference>
<dbReference type="InterPro" id="IPR050490">
    <property type="entry name" value="Bact_solute-bd_prot1"/>
</dbReference>
<keyword evidence="1" id="KW-1133">Transmembrane helix</keyword>
<reference evidence="2 3" key="1">
    <citation type="submission" date="2020-04" db="EMBL/GenBank/DDBJ databases">
        <authorList>
            <person name="Zheng R.K."/>
            <person name="Sun C.M."/>
        </authorList>
    </citation>
    <scope>NUCLEOTIDE SEQUENCE [LARGE SCALE GENOMIC DNA]</scope>
    <source>
        <strain evidence="3">zrk29</strain>
    </source>
</reference>
<gene>
    <name evidence="2" type="ORF">HF295_01125</name>
</gene>